<dbReference type="Gene3D" id="3.30.379.10">
    <property type="entry name" value="Chitobiase/beta-hexosaminidase domain 2-like"/>
    <property type="match status" value="1"/>
</dbReference>
<name>A0A562RE92_9BURK</name>
<dbReference type="InterPro" id="IPR042301">
    <property type="entry name" value="GH115_sf"/>
</dbReference>
<dbReference type="InterPro" id="IPR029018">
    <property type="entry name" value="Hex-like_dom2"/>
</dbReference>
<keyword evidence="1 4" id="KW-0378">Hydrolase</keyword>
<reference evidence="4 5" key="1">
    <citation type="journal article" date="2015" name="Stand. Genomic Sci.">
        <title>Genomic Encyclopedia of Bacterial and Archaeal Type Strains, Phase III: the genomes of soil and plant-associated and newly described type strains.</title>
        <authorList>
            <person name="Whitman W.B."/>
            <person name="Woyke T."/>
            <person name="Klenk H.P."/>
            <person name="Zhou Y."/>
            <person name="Lilburn T.G."/>
            <person name="Beck B.J."/>
            <person name="De Vos P."/>
            <person name="Vandamme P."/>
            <person name="Eisen J.A."/>
            <person name="Garrity G."/>
            <person name="Hugenholtz P."/>
            <person name="Kyrpides N.C."/>
        </authorList>
    </citation>
    <scope>NUCLEOTIDE SEQUENCE [LARGE SCALE GENOMIC DNA]</scope>
    <source>
        <strain evidence="4 5">CGMCC 1.10822</strain>
    </source>
</reference>
<dbReference type="InterPro" id="IPR031924">
    <property type="entry name" value="GH115"/>
</dbReference>
<accession>A0A562RE92</accession>
<gene>
    <name evidence="4" type="ORF">IP91_01461</name>
</gene>
<organism evidence="4 5">
    <name type="scientific">Pseudoduganella lurida</name>
    <dbReference type="NCBI Taxonomy" id="1036180"/>
    <lineage>
        <taxon>Bacteria</taxon>
        <taxon>Pseudomonadati</taxon>
        <taxon>Pseudomonadota</taxon>
        <taxon>Betaproteobacteria</taxon>
        <taxon>Burkholderiales</taxon>
        <taxon>Oxalobacteraceae</taxon>
        <taxon>Telluria group</taxon>
        <taxon>Pseudoduganella</taxon>
    </lineage>
</organism>
<evidence type="ECO:0000256" key="2">
    <source>
        <dbReference type="SAM" id="SignalP"/>
    </source>
</evidence>
<sequence length="947" mass="102377">MTLHRLFLPLLLPVSLAFSLPGFAGSARAADFALGGARTPVPVSVLADDDTTMRLAADLVSGDLRAVTGAAPARTGKLADCREVCIVIGRHDAPLLRAIAQDEGLDFSALAGQYERYVRVGVASRKKPGTRLLVIAGADTRGAVYGAVDLSRELGVSAWEWWADVTPAVQDRVVVNGERIVSAAPSVRYRGIFLNDEDWGLQPWAARTFDPAGDIGPKTYGRIFELMWRLKANLIWPAMHDSTKPFYQVPGNADKARDYAIIVGTSHAEPMMRNNVREWQKRDGAFNWFTNRDALTRYWQDRVDAGRGYENFYSMGIRGVHDSAMEGANTLDEARSGVADVIGVQRGLLAAAQKRPLAQIPQALTVYKEVLDIYNSGLQVPDDITLIWPDDNYGYLHQLSTPREAARSGGTGLYYHLSYWGRPHDYLWLATTAPGLVRDQLQRALATGTDRVWVANVGDIKPGEYLTQYFLDAAFDRRVLDRSAAEHLSAWSAAQFGREHGEAIAAILTEYYALAWARRPEFMGFSQTEPTTPTRQTDYLQSGGEEAEQRLARYAALALRAQAIAAALPANRQDAFFQLVLYPVRASANLNARILKLDLAAQYARAGRPSASLYAEQARAAQAAIVADTAQYNALGGGKWRGMMDAAPRRLPVFDAPAFPVYGTPVRKDCGLAYPTPLSQQGGSLAFTRGVPETKTVTVIQYGATPLRWSASSVPAGLRVALAEGSLAASNGFEQRVAVSYDGRGAVNGLQFTCGAQKLAVKVTAAGGAEVPEAKLMATGGAKVPTERERIVTLPATAARAAGWSAVELGSFGTALRADLHLASRELQEVPAADAAALEYAFHTRSTDAARLKIVAVPVHALTSANQLRIAVALDDAAPVALDFATVGRSDAWKQNVLSNTAVRTVPLPSLKPGAHRLRVIPLDPGFILDRIEVVFDGAPVYYGKAP</sequence>
<dbReference type="OrthoDB" id="8727830at2"/>
<evidence type="ECO:0000313" key="5">
    <source>
        <dbReference type="Proteomes" id="UP000318431"/>
    </source>
</evidence>
<dbReference type="Pfam" id="PF15979">
    <property type="entry name" value="Glyco_hydro_115"/>
    <property type="match status" value="1"/>
</dbReference>
<dbReference type="GO" id="GO:0016787">
    <property type="term" value="F:hydrolase activity"/>
    <property type="evidence" value="ECO:0007669"/>
    <property type="project" value="UniProtKB-KW"/>
</dbReference>
<dbReference type="Pfam" id="PF17829">
    <property type="entry name" value="GH115_C"/>
    <property type="match status" value="1"/>
</dbReference>
<evidence type="ECO:0000259" key="3">
    <source>
        <dbReference type="Pfam" id="PF17829"/>
    </source>
</evidence>
<keyword evidence="2" id="KW-0732">Signal</keyword>
<dbReference type="EMBL" id="VLLB01000002">
    <property type="protein sequence ID" value="TWI67348.1"/>
    <property type="molecule type" value="Genomic_DNA"/>
</dbReference>
<feature type="domain" description="Gylcosyl hydrolase 115 C-terminal" evidence="3">
    <location>
        <begin position="811"/>
        <end position="939"/>
    </location>
</feature>
<comment type="caution">
    <text evidence="4">The sequence shown here is derived from an EMBL/GenBank/DDBJ whole genome shotgun (WGS) entry which is preliminary data.</text>
</comment>
<dbReference type="PANTHER" id="PTHR37842:SF2">
    <property type="entry name" value="GYLCOSYL HYDROLASE 115 C-TERMINAL DOMAIN-CONTAINING PROTEIN"/>
    <property type="match status" value="1"/>
</dbReference>
<dbReference type="GO" id="GO:0005975">
    <property type="term" value="P:carbohydrate metabolic process"/>
    <property type="evidence" value="ECO:0007669"/>
    <property type="project" value="UniProtKB-ARBA"/>
</dbReference>
<evidence type="ECO:0000313" key="4">
    <source>
        <dbReference type="EMBL" id="TWI67348.1"/>
    </source>
</evidence>
<dbReference type="Gene3D" id="3.20.20.520">
    <property type="entry name" value="Glycosyl hydrolase family 115"/>
    <property type="match status" value="1"/>
</dbReference>
<keyword evidence="5" id="KW-1185">Reference proteome</keyword>
<dbReference type="PANTHER" id="PTHR37842">
    <property type="match status" value="1"/>
</dbReference>
<dbReference type="AlphaFoldDB" id="A0A562RE92"/>
<protein>
    <submittedName>
        <fullName evidence="4">Glycosyl hydrolase family 115 (Putative glucuronidase)</fullName>
    </submittedName>
</protein>
<evidence type="ECO:0000256" key="1">
    <source>
        <dbReference type="ARBA" id="ARBA00022801"/>
    </source>
</evidence>
<feature type="signal peptide" evidence="2">
    <location>
        <begin position="1"/>
        <end position="29"/>
    </location>
</feature>
<dbReference type="Gene3D" id="1.20.58.2150">
    <property type="match status" value="1"/>
</dbReference>
<feature type="chain" id="PRO_5022207747" evidence="2">
    <location>
        <begin position="30"/>
        <end position="947"/>
    </location>
</feature>
<dbReference type="Proteomes" id="UP000318431">
    <property type="component" value="Unassembled WGS sequence"/>
</dbReference>
<proteinExistence type="predicted"/>
<dbReference type="Gene3D" id="2.60.120.1620">
    <property type="match status" value="1"/>
</dbReference>
<dbReference type="RefSeq" id="WP_145648178.1">
    <property type="nucleotide sequence ID" value="NZ_VLLB01000002.1"/>
</dbReference>
<dbReference type="InterPro" id="IPR041437">
    <property type="entry name" value="GH115_C"/>
</dbReference>